<name>A0ACC3CB68_PYRYE</name>
<protein>
    <submittedName>
        <fullName evidence="1">Uncharacterized protein</fullName>
    </submittedName>
</protein>
<reference evidence="1" key="1">
    <citation type="submission" date="2019-11" db="EMBL/GenBank/DDBJ databases">
        <title>Nori genome reveals adaptations in red seaweeds to the harsh intertidal environment.</title>
        <authorList>
            <person name="Wang D."/>
            <person name="Mao Y."/>
        </authorList>
    </citation>
    <scope>NUCLEOTIDE SEQUENCE</scope>
    <source>
        <tissue evidence="1">Gametophyte</tissue>
    </source>
</reference>
<sequence>MGQAQSQSPAAGAAGPSHLPPPGATNVTLSIPKAQHGRIIGPGGSTISALRADTGALVDVPPKASPSTSITIRGNAAAVAAATARIHALTGPAPHSATGDRLRASASAAGAERARLAAAAAAAYERGDRAEAHRLSVASKAAAARADGAAAAAASAIYETANAGRGRGEVDLHGLTVREAVGVATRRLNALRPGERVRLITGAGRHSGPGGPKVRPAVEELLRTRRARYVADGPGAFVVTGGEGGGGVGGWLEGLLGGLGGAAGGQGGGEGRARFGLGRSFMRWLMRLLTGIF</sequence>
<comment type="caution">
    <text evidence="1">The sequence shown here is derived from an EMBL/GenBank/DDBJ whole genome shotgun (WGS) entry which is preliminary data.</text>
</comment>
<dbReference type="Proteomes" id="UP000798662">
    <property type="component" value="Chromosome 3"/>
</dbReference>
<organism evidence="1 2">
    <name type="scientific">Pyropia yezoensis</name>
    <name type="common">Susabi-nori</name>
    <name type="synonym">Porphyra yezoensis</name>
    <dbReference type="NCBI Taxonomy" id="2788"/>
    <lineage>
        <taxon>Eukaryota</taxon>
        <taxon>Rhodophyta</taxon>
        <taxon>Bangiophyceae</taxon>
        <taxon>Bangiales</taxon>
        <taxon>Bangiaceae</taxon>
        <taxon>Pyropia</taxon>
    </lineage>
</organism>
<gene>
    <name evidence="1" type="ORF">I4F81_009830</name>
</gene>
<evidence type="ECO:0000313" key="2">
    <source>
        <dbReference type="Proteomes" id="UP000798662"/>
    </source>
</evidence>
<dbReference type="EMBL" id="CM020620">
    <property type="protein sequence ID" value="KAK1867323.1"/>
    <property type="molecule type" value="Genomic_DNA"/>
</dbReference>
<keyword evidence="2" id="KW-1185">Reference proteome</keyword>
<evidence type="ECO:0000313" key="1">
    <source>
        <dbReference type="EMBL" id="KAK1867323.1"/>
    </source>
</evidence>
<accession>A0ACC3CB68</accession>
<proteinExistence type="predicted"/>